<dbReference type="InterPro" id="IPR012337">
    <property type="entry name" value="RNaseH-like_sf"/>
</dbReference>
<evidence type="ECO:0000259" key="1">
    <source>
        <dbReference type="Pfam" id="PF01609"/>
    </source>
</evidence>
<dbReference type="GO" id="GO:0004803">
    <property type="term" value="F:transposase activity"/>
    <property type="evidence" value="ECO:0007669"/>
    <property type="project" value="InterPro"/>
</dbReference>
<evidence type="ECO:0000313" key="5">
    <source>
        <dbReference type="Proteomes" id="UP000247523"/>
    </source>
</evidence>
<dbReference type="EMBL" id="NOKA02000007">
    <property type="protein sequence ID" value="RDY32025.1"/>
    <property type="molecule type" value="Genomic_DNA"/>
</dbReference>
<gene>
    <name evidence="2" type="ORF">C8E03_102119</name>
    <name evidence="3" type="ORF">CG710_006920</name>
</gene>
<keyword evidence="4" id="KW-1185">Reference proteome</keyword>
<dbReference type="AlphaFoldDB" id="A0A255IC57"/>
<dbReference type="Proteomes" id="UP000216411">
    <property type="component" value="Unassembled WGS sequence"/>
</dbReference>
<protein>
    <submittedName>
        <fullName evidence="2">DDE family transposase</fullName>
    </submittedName>
    <submittedName>
        <fullName evidence="3">IS1634 family transposase</fullName>
    </submittedName>
</protein>
<reference evidence="3 4" key="1">
    <citation type="journal article" date="2017" name="Genome Announc.">
        <title>Draft Genome Sequence of a Sporulating and Motile Strain of Lachnotalea glycerini Isolated from Water in Quebec City, Canada.</title>
        <authorList>
            <person name="Maheux A.F."/>
            <person name="Boudreau D.K."/>
            <person name="Berube E."/>
            <person name="Boissinot M."/>
            <person name="Raymond F."/>
            <person name="Brodeur S."/>
            <person name="Corbeil J."/>
            <person name="Isabel S."/>
            <person name="Omar R.F."/>
            <person name="Bergeron M.G."/>
        </authorList>
    </citation>
    <scope>NUCLEOTIDE SEQUENCE [LARGE SCALE GENOMIC DNA]</scope>
    <source>
        <strain evidence="3 4">CCRI-19302</strain>
    </source>
</reference>
<dbReference type="OrthoDB" id="9767746at2"/>
<dbReference type="RefSeq" id="WP_094378114.1">
    <property type="nucleotide sequence ID" value="NZ_NOKA02000007.1"/>
</dbReference>
<dbReference type="NCBIfam" id="NF033559">
    <property type="entry name" value="transpos_IS1634"/>
    <property type="match status" value="1"/>
</dbReference>
<dbReference type="InterPro" id="IPR047654">
    <property type="entry name" value="IS1634_transpos"/>
</dbReference>
<evidence type="ECO:0000313" key="2">
    <source>
        <dbReference type="EMBL" id="PXV93351.1"/>
    </source>
</evidence>
<comment type="caution">
    <text evidence="2">The sequence shown here is derived from an EMBL/GenBank/DDBJ whole genome shotgun (WGS) entry which is preliminary data.</text>
</comment>
<feature type="domain" description="Transposase IS4-like" evidence="1">
    <location>
        <begin position="228"/>
        <end position="505"/>
    </location>
</feature>
<dbReference type="GO" id="GO:0003677">
    <property type="term" value="F:DNA binding"/>
    <property type="evidence" value="ECO:0007669"/>
    <property type="project" value="InterPro"/>
</dbReference>
<evidence type="ECO:0000313" key="4">
    <source>
        <dbReference type="Proteomes" id="UP000216411"/>
    </source>
</evidence>
<evidence type="ECO:0000313" key="3">
    <source>
        <dbReference type="EMBL" id="RDY32025.1"/>
    </source>
</evidence>
<dbReference type="Pfam" id="PF01609">
    <property type="entry name" value="DDE_Tnp_1"/>
    <property type="match status" value="1"/>
</dbReference>
<reference evidence="3" key="3">
    <citation type="submission" date="2018-07" db="EMBL/GenBank/DDBJ databases">
        <authorList>
            <person name="Quirk P.G."/>
            <person name="Krulwich T.A."/>
        </authorList>
    </citation>
    <scope>NUCLEOTIDE SEQUENCE</scope>
    <source>
        <strain evidence="3">CCRI-19302</strain>
    </source>
</reference>
<name>A0A255IC57_9FIRM</name>
<dbReference type="SUPFAM" id="SSF53098">
    <property type="entry name" value="Ribonuclease H-like"/>
    <property type="match status" value="1"/>
</dbReference>
<reference evidence="2 5" key="2">
    <citation type="submission" date="2018-05" db="EMBL/GenBank/DDBJ databases">
        <title>Genomic Encyclopedia of Type Strains, Phase IV (KMG-IV): sequencing the most valuable type-strain genomes for metagenomic binning, comparative biology and taxonomic classification.</title>
        <authorList>
            <person name="Goeker M."/>
        </authorList>
    </citation>
    <scope>NUCLEOTIDE SEQUENCE [LARGE SCALE GENOMIC DNA]</scope>
    <source>
        <strain evidence="2 5">DSM 28816</strain>
    </source>
</reference>
<dbReference type="Proteomes" id="UP000247523">
    <property type="component" value="Unassembled WGS sequence"/>
</dbReference>
<accession>A0A255IC57</accession>
<dbReference type="GO" id="GO:0006313">
    <property type="term" value="P:DNA transposition"/>
    <property type="evidence" value="ECO:0007669"/>
    <property type="project" value="InterPro"/>
</dbReference>
<dbReference type="InterPro" id="IPR002559">
    <property type="entry name" value="Transposase_11"/>
</dbReference>
<sequence>MRLKVTKSKNSASLYIIKSIYNPKTQSNTSVIVEKLGTEAELREKLNGADPYEWAKKYIEKLNKQEQKDSRKVLLPFSQSKLISKNEQRSFNGGYLFLQQLYHRLKLDCICKDISSRYKFQFNLDSILSRLIYGKIIFPTSKLGTFELSQSFLEVPDFEIQHIYRALEVIAAETDFIQAELYKNSLAISKRNDKILYYDCTNYFFEIEEAEGLKQYGKSKQHQPSPIVEIGLFMDGDGIPLAFNIHSGNTNEQITLRPLEEQILRDFELSKFVVCTDAGLSSSDNRKFNNIKGSAFITTQSVKKLKAHLKKWALDSTGWRLSGDQTSATYNITQLEESKEMIEKFKNATFYKERWIKEDALEQKLIVTFSLIYRDYQSRIRNSQIERAEKLITTRPTDIKKKNQNDFKRFIKSTGVTTEGEIAEKTVYDIDQDAIAKEEMFDGFYAVCTNLEDDAPEIAKINHKRWEIEECFRILKTDSKARPIYLRRDNRIKAHFTTCFLALTLYKYLDKELKENYTSDELITTLRKMNFYSVSHEGYIPTYKRTNLTDALHETFGFRSDYEIVTTKQMKKIFKDTKK</sequence>
<organism evidence="2 5">
    <name type="scientific">Lachnotalea glycerini</name>
    <dbReference type="NCBI Taxonomy" id="1763509"/>
    <lineage>
        <taxon>Bacteria</taxon>
        <taxon>Bacillati</taxon>
        <taxon>Bacillota</taxon>
        <taxon>Clostridia</taxon>
        <taxon>Lachnospirales</taxon>
        <taxon>Lachnospiraceae</taxon>
        <taxon>Lachnotalea</taxon>
    </lineage>
</organism>
<dbReference type="EMBL" id="QICS01000002">
    <property type="protein sequence ID" value="PXV93351.1"/>
    <property type="molecule type" value="Genomic_DNA"/>
</dbReference>
<proteinExistence type="predicted"/>